<keyword evidence="5" id="KW-1185">Reference proteome</keyword>
<dbReference type="Proteomes" id="UP000183047">
    <property type="component" value="Unassembled WGS sequence"/>
</dbReference>
<dbReference type="PANTHER" id="PTHR30576:SF10">
    <property type="entry name" value="SLL5057 PROTEIN"/>
    <property type="match status" value="1"/>
</dbReference>
<keyword evidence="2" id="KW-1133">Transmembrane helix</keyword>
<dbReference type="AlphaFoldDB" id="A0A1G5GWE7"/>
<dbReference type="PANTHER" id="PTHR30576">
    <property type="entry name" value="COLANIC BIOSYNTHESIS UDP-GLUCOSE LIPID CARRIER TRANSFERASE"/>
    <property type="match status" value="1"/>
</dbReference>
<dbReference type="EMBL" id="FMUR01000026">
    <property type="protein sequence ID" value="SCY55945.1"/>
    <property type="molecule type" value="Genomic_DNA"/>
</dbReference>
<evidence type="ECO:0000256" key="1">
    <source>
        <dbReference type="ARBA" id="ARBA00006464"/>
    </source>
</evidence>
<keyword evidence="2" id="KW-0812">Transmembrane</keyword>
<dbReference type="GO" id="GO:0016780">
    <property type="term" value="F:phosphotransferase activity, for other substituted phosphate groups"/>
    <property type="evidence" value="ECO:0007669"/>
    <property type="project" value="TreeGrafter"/>
</dbReference>
<sequence>MARTNVVTADRVVNIRGRKIIELNYWEIYDHKANIYKWVKRAFDVVAAFVALVLLSPVFLITAIAIFVEDGGPIFFTQQRAGKDMQSFKIYKFRSMYKNAEDLFEKMQEQNEQTGHAFKIKDDPRITHVGKFIRRYSIDELPQLFNIIKGDMSVVGPRPILYEQMEACNAYEKQRLVVKPGLTCYWQVCGRAKIKWEQWVELDLKYIQDMSIKKDIELIIRTFPAVFGQDGAY</sequence>
<evidence type="ECO:0000313" key="4">
    <source>
        <dbReference type="EMBL" id="SCY55945.1"/>
    </source>
</evidence>
<dbReference type="RefSeq" id="WP_074463446.1">
    <property type="nucleotide sequence ID" value="NZ_FMUR01000026.1"/>
</dbReference>
<dbReference type="InterPro" id="IPR003362">
    <property type="entry name" value="Bact_transf"/>
</dbReference>
<feature type="domain" description="Bacterial sugar transferase" evidence="3">
    <location>
        <begin position="40"/>
        <end position="227"/>
    </location>
</feature>
<evidence type="ECO:0000259" key="3">
    <source>
        <dbReference type="Pfam" id="PF02397"/>
    </source>
</evidence>
<dbReference type="STRING" id="185008.bhn_I2153"/>
<feature type="transmembrane region" description="Helical" evidence="2">
    <location>
        <begin position="45"/>
        <end position="68"/>
    </location>
</feature>
<keyword evidence="2" id="KW-0472">Membrane</keyword>
<reference evidence="5" key="1">
    <citation type="submission" date="2016-10" db="EMBL/GenBank/DDBJ databases">
        <authorList>
            <person name="Varghese N."/>
            <person name="Submissions S."/>
        </authorList>
    </citation>
    <scope>NUCLEOTIDE SEQUENCE [LARGE SCALE GENOMIC DNA]</scope>
    <source>
        <strain evidence="5">XBD2006</strain>
    </source>
</reference>
<gene>
    <name evidence="4" type="ORF">SAMN02910451_03080</name>
</gene>
<evidence type="ECO:0000256" key="2">
    <source>
        <dbReference type="SAM" id="Phobius"/>
    </source>
</evidence>
<comment type="similarity">
    <text evidence="1">Belongs to the bacterial sugar transferase family.</text>
</comment>
<name>A0A1G5GWE7_9FIRM</name>
<protein>
    <submittedName>
        <fullName evidence="4">Sugar transferase involved in LPS biosynthesis (Colanic, teichoic acid)</fullName>
    </submittedName>
</protein>
<dbReference type="OrthoDB" id="9808602at2"/>
<accession>A0A1G5GWE7</accession>
<evidence type="ECO:0000313" key="5">
    <source>
        <dbReference type="Proteomes" id="UP000183047"/>
    </source>
</evidence>
<keyword evidence="4" id="KW-0808">Transferase</keyword>
<dbReference type="Pfam" id="PF02397">
    <property type="entry name" value="Bac_transf"/>
    <property type="match status" value="1"/>
</dbReference>
<organism evidence="4 5">
    <name type="scientific">Butyrivibrio hungatei</name>
    <dbReference type="NCBI Taxonomy" id="185008"/>
    <lineage>
        <taxon>Bacteria</taxon>
        <taxon>Bacillati</taxon>
        <taxon>Bacillota</taxon>
        <taxon>Clostridia</taxon>
        <taxon>Lachnospirales</taxon>
        <taxon>Lachnospiraceae</taxon>
        <taxon>Butyrivibrio</taxon>
    </lineage>
</organism>
<proteinExistence type="inferred from homology"/>